<dbReference type="GO" id="GO:0048156">
    <property type="term" value="F:tau protein binding"/>
    <property type="evidence" value="ECO:0007669"/>
    <property type="project" value="TreeGrafter"/>
</dbReference>
<dbReference type="SUPFAM" id="SSF103657">
    <property type="entry name" value="BAR/IMD domain-like"/>
    <property type="match status" value="1"/>
</dbReference>
<dbReference type="PRINTS" id="PR01251">
    <property type="entry name" value="AMPHIPHYSIN"/>
</dbReference>
<dbReference type="PROSITE" id="PS51021">
    <property type="entry name" value="BAR"/>
    <property type="match status" value="1"/>
</dbReference>
<reference evidence="9" key="1">
    <citation type="thesis" date="2020" institute="ProQuest LLC" country="789 East Eisenhower Parkway, Ann Arbor, MI, USA">
        <title>Comparative Genomics and Chromosome Evolution.</title>
        <authorList>
            <person name="Mudd A.B."/>
        </authorList>
    </citation>
    <scope>NUCLEOTIDE SEQUENCE</scope>
    <source>
        <strain evidence="9">HN-11 Male</strain>
        <tissue evidence="9">Kidney and liver</tissue>
    </source>
</reference>
<evidence type="ECO:0000256" key="5">
    <source>
        <dbReference type="SAM" id="Coils"/>
    </source>
</evidence>
<dbReference type="GO" id="GO:0008021">
    <property type="term" value="C:synaptic vesicle"/>
    <property type="evidence" value="ECO:0007669"/>
    <property type="project" value="TreeGrafter"/>
</dbReference>
<name>A0A8J6K3M2_ELECQ</name>
<feature type="domain" description="SH3" evidence="7">
    <location>
        <begin position="420"/>
        <end position="493"/>
    </location>
</feature>
<evidence type="ECO:0000259" key="8">
    <source>
        <dbReference type="PROSITE" id="PS51021"/>
    </source>
</evidence>
<dbReference type="InterPro" id="IPR035471">
    <property type="entry name" value="Amphiphysin-2_SH3"/>
</dbReference>
<dbReference type="OrthoDB" id="446293at2759"/>
<dbReference type="GO" id="GO:0005886">
    <property type="term" value="C:plasma membrane"/>
    <property type="evidence" value="ECO:0007669"/>
    <property type="project" value="TreeGrafter"/>
</dbReference>
<evidence type="ECO:0000256" key="6">
    <source>
        <dbReference type="SAM" id="MobiDB-lite"/>
    </source>
</evidence>
<feature type="region of interest" description="Disordered" evidence="6">
    <location>
        <begin position="321"/>
        <end position="393"/>
    </location>
</feature>
<feature type="compositionally biased region" description="Basic and acidic residues" evidence="6">
    <location>
        <begin position="371"/>
        <end position="387"/>
    </location>
</feature>
<evidence type="ECO:0008006" key="11">
    <source>
        <dbReference type="Google" id="ProtNLM"/>
    </source>
</evidence>
<dbReference type="Gene3D" id="2.30.30.40">
    <property type="entry name" value="SH3 Domains"/>
    <property type="match status" value="1"/>
</dbReference>
<sequence>MAEMGKGVSAGKIASNMQKKLTRAQEKVLQKLGKADETKDEQFEQCVQNFNKQLTEGSKLQKDLRTYLASVKAMHDASKKLTECLQEVYEPEWPGRDETNKIAENNDLLWTDYHQKLVDQALLTMDTYLGQFPDIKSRIAKRGRKLVDYDSARHHFESLQSAKKKDDTKIAKAEEELVKSQKVFEEMNADLQEELPSLWNSRVGFYVNTFQSIAGLEENFHKEMSKLHQNLNDVMKTLETQEGKPSTTNTFTVKAQPRKKPNLFSRLKLKRNSDPSAAKANKTPSSPPDGPPAASTEPKTTNHQYEEPAATASFLVDTPSVVVSKSPSQPEQNPPGSSDQGDNYTDATFVVDWSSQPSEFDQPSEPAPDTTPKKEAEVKPAAAEKDSNQSSSLPAVVVETFPATVNGTVESAPPKAMPVGFLYKVRAQHDYGATDSDELNLKAGDIVLVTQFDNPEEQDEGWLMGIKESDWLQNKEFDQHKGVFPENFTEKHQ</sequence>
<keyword evidence="2 4" id="KW-0728">SH3 domain</keyword>
<comment type="subcellular location">
    <subcellularLocation>
        <location evidence="1">Cytoplasm</location>
    </subcellularLocation>
</comment>
<evidence type="ECO:0000313" key="9">
    <source>
        <dbReference type="EMBL" id="KAG9477545.1"/>
    </source>
</evidence>
<dbReference type="Pfam" id="PF03114">
    <property type="entry name" value="BAR"/>
    <property type="match status" value="1"/>
</dbReference>
<feature type="coiled-coil region" evidence="5">
    <location>
        <begin position="156"/>
        <end position="190"/>
    </location>
</feature>
<dbReference type="SUPFAM" id="SSF50044">
    <property type="entry name" value="SH3-domain"/>
    <property type="match status" value="1"/>
</dbReference>
<comment type="caution">
    <text evidence="9">The sequence shown here is derived from an EMBL/GenBank/DDBJ whole genome shotgun (WGS) entry which is preliminary data.</text>
</comment>
<dbReference type="InterPro" id="IPR027267">
    <property type="entry name" value="AH/BAR_dom_sf"/>
</dbReference>
<dbReference type="GO" id="GO:0005543">
    <property type="term" value="F:phospholipid binding"/>
    <property type="evidence" value="ECO:0007669"/>
    <property type="project" value="TreeGrafter"/>
</dbReference>
<feature type="region of interest" description="Disordered" evidence="6">
    <location>
        <begin position="239"/>
        <end position="303"/>
    </location>
</feature>
<dbReference type="CDD" id="cd12139">
    <property type="entry name" value="SH3_Bin1"/>
    <property type="match status" value="1"/>
</dbReference>
<accession>A0A8J6K3M2</accession>
<evidence type="ECO:0000256" key="3">
    <source>
        <dbReference type="ARBA" id="ARBA00022490"/>
    </source>
</evidence>
<organism evidence="9 10">
    <name type="scientific">Eleutherodactylus coqui</name>
    <name type="common">Puerto Rican coqui</name>
    <dbReference type="NCBI Taxonomy" id="57060"/>
    <lineage>
        <taxon>Eukaryota</taxon>
        <taxon>Metazoa</taxon>
        <taxon>Chordata</taxon>
        <taxon>Craniata</taxon>
        <taxon>Vertebrata</taxon>
        <taxon>Euteleostomi</taxon>
        <taxon>Amphibia</taxon>
        <taxon>Batrachia</taxon>
        <taxon>Anura</taxon>
        <taxon>Neobatrachia</taxon>
        <taxon>Hyloidea</taxon>
        <taxon>Eleutherodactylidae</taxon>
        <taxon>Eleutherodactylinae</taxon>
        <taxon>Eleutherodactylus</taxon>
        <taxon>Eleutherodactylus</taxon>
    </lineage>
</organism>
<feature type="compositionally biased region" description="Polar residues" evidence="6">
    <location>
        <begin position="334"/>
        <end position="346"/>
    </location>
</feature>
<dbReference type="FunFam" id="1.20.1270.60:FF:000007">
    <property type="entry name" value="Bridging integrator 1, isoform CRA_e"/>
    <property type="match status" value="1"/>
</dbReference>
<dbReference type="InterPro" id="IPR001452">
    <property type="entry name" value="SH3_domain"/>
</dbReference>
<evidence type="ECO:0000256" key="2">
    <source>
        <dbReference type="ARBA" id="ARBA00022443"/>
    </source>
</evidence>
<dbReference type="InterPro" id="IPR004148">
    <property type="entry name" value="BAR_dom"/>
</dbReference>
<keyword evidence="10" id="KW-1185">Reference proteome</keyword>
<evidence type="ECO:0000256" key="4">
    <source>
        <dbReference type="PROSITE-ProRule" id="PRU00192"/>
    </source>
</evidence>
<evidence type="ECO:0000256" key="1">
    <source>
        <dbReference type="ARBA" id="ARBA00004496"/>
    </source>
</evidence>
<evidence type="ECO:0000313" key="10">
    <source>
        <dbReference type="Proteomes" id="UP000770717"/>
    </source>
</evidence>
<dbReference type="AlphaFoldDB" id="A0A8J6K3M2"/>
<feature type="compositionally biased region" description="Low complexity" evidence="6">
    <location>
        <begin position="321"/>
        <end position="330"/>
    </location>
</feature>
<dbReference type="EMBL" id="WNTK01000010">
    <property type="protein sequence ID" value="KAG9477545.1"/>
    <property type="molecule type" value="Genomic_DNA"/>
</dbReference>
<feature type="compositionally biased region" description="Polar residues" evidence="6">
    <location>
        <begin position="239"/>
        <end position="253"/>
    </location>
</feature>
<dbReference type="SMART" id="SM00721">
    <property type="entry name" value="BAR"/>
    <property type="match status" value="1"/>
</dbReference>
<dbReference type="InterPro" id="IPR003023">
    <property type="entry name" value="Amphiphysin_2"/>
</dbReference>
<keyword evidence="5" id="KW-0175">Coiled coil</keyword>
<dbReference type="Gene3D" id="1.20.1270.60">
    <property type="entry name" value="Arfaptin homology (AH) domain/BAR domain"/>
    <property type="match status" value="1"/>
</dbReference>
<proteinExistence type="predicted"/>
<dbReference type="Proteomes" id="UP000770717">
    <property type="component" value="Unassembled WGS sequence"/>
</dbReference>
<dbReference type="PRINTS" id="PR01253">
    <property type="entry name" value="AMPHIPHYSIN2"/>
</dbReference>
<evidence type="ECO:0000259" key="7">
    <source>
        <dbReference type="PROSITE" id="PS50002"/>
    </source>
</evidence>
<keyword evidence="3" id="KW-0963">Cytoplasm</keyword>
<feature type="domain" description="BAR" evidence="8">
    <location>
        <begin position="28"/>
        <end position="244"/>
    </location>
</feature>
<dbReference type="GO" id="GO:0030100">
    <property type="term" value="P:regulation of endocytosis"/>
    <property type="evidence" value="ECO:0007669"/>
    <property type="project" value="InterPro"/>
</dbReference>
<dbReference type="SMART" id="SM00326">
    <property type="entry name" value="SH3"/>
    <property type="match status" value="1"/>
</dbReference>
<dbReference type="PROSITE" id="PS50002">
    <property type="entry name" value="SH3"/>
    <property type="match status" value="1"/>
</dbReference>
<dbReference type="PANTHER" id="PTHR46514">
    <property type="entry name" value="AMPHIPHYSIN"/>
    <property type="match status" value="1"/>
</dbReference>
<dbReference type="Pfam" id="PF14604">
    <property type="entry name" value="SH3_9"/>
    <property type="match status" value="1"/>
</dbReference>
<protein>
    <recommendedName>
        <fullName evidence="11">Myc box-dependent-interacting protein 1</fullName>
    </recommendedName>
</protein>
<dbReference type="FunFam" id="2.30.30.40:FF:000029">
    <property type="entry name" value="myc box-dependent-interacting protein 1 isoform X2"/>
    <property type="match status" value="1"/>
</dbReference>
<dbReference type="InterPro" id="IPR036028">
    <property type="entry name" value="SH3-like_dom_sf"/>
</dbReference>
<gene>
    <name evidence="9" type="ORF">GDO78_002768</name>
</gene>
<dbReference type="InterPro" id="IPR003005">
    <property type="entry name" value="Amphiphysin"/>
</dbReference>
<dbReference type="PANTHER" id="PTHR46514:SF4">
    <property type="entry name" value="MYC BOX-DEPENDENT-INTERACTING PROTEIN 1"/>
    <property type="match status" value="1"/>
</dbReference>